<proteinExistence type="predicted"/>
<keyword evidence="3" id="KW-1185">Reference proteome</keyword>
<protein>
    <submittedName>
        <fullName evidence="2">NAD(P)H-binding protein</fullName>
    </submittedName>
</protein>
<dbReference type="SUPFAM" id="SSF51735">
    <property type="entry name" value="NAD(P)-binding Rossmann-fold domains"/>
    <property type="match status" value="1"/>
</dbReference>
<evidence type="ECO:0000313" key="2">
    <source>
        <dbReference type="EMBL" id="MDC2891470.1"/>
    </source>
</evidence>
<dbReference type="EMBL" id="JAQOMS010000002">
    <property type="protein sequence ID" value="MDC2891470.1"/>
    <property type="molecule type" value="Genomic_DNA"/>
</dbReference>
<dbReference type="Proteomes" id="UP001528411">
    <property type="component" value="Unassembled WGS sequence"/>
</dbReference>
<reference evidence="2 3" key="1">
    <citation type="submission" date="2023-01" db="EMBL/GenBank/DDBJ databases">
        <title>Psychrosphaera sp. nov., isolated from marine algae.</title>
        <authorList>
            <person name="Bayburt H."/>
            <person name="Choi B.J."/>
            <person name="Kim J.M."/>
            <person name="Choi D.G."/>
            <person name="Jeon C.O."/>
        </authorList>
    </citation>
    <scope>NUCLEOTIDE SEQUENCE [LARGE SCALE GENOMIC DNA]</scope>
    <source>
        <strain evidence="2 3">G1-22</strain>
    </source>
</reference>
<dbReference type="InterPro" id="IPR016040">
    <property type="entry name" value="NAD(P)-bd_dom"/>
</dbReference>
<dbReference type="InterPro" id="IPR036291">
    <property type="entry name" value="NAD(P)-bd_dom_sf"/>
</dbReference>
<dbReference type="PANTHER" id="PTHR14097">
    <property type="entry name" value="OXIDOREDUCTASE HTATIP2"/>
    <property type="match status" value="1"/>
</dbReference>
<name>A0ABT5FJU1_9GAMM</name>
<sequence>MKTATNPKRALVIGATGLVGQSLITQLLADEHYCQVINFSRSDLPANFTHNKLVQIKTDFDHLEAHVQDIVGDTLFCCLGTTIKHAGSQQAMIRVDQTYPVEFATLAKLNGATRLVFISSIGAKVGASSFYLNLKGETEHQLLQLGFDHSLIVRPSVLVGPRPEKRIGETFGKYVLTALQFIPFISQYKPITADTVSRAVCQIIADQKQSVTIAENRRLQSFKNPKIRIF</sequence>
<dbReference type="PANTHER" id="PTHR14097:SF7">
    <property type="entry name" value="OXIDOREDUCTASE HTATIP2"/>
    <property type="match status" value="1"/>
</dbReference>
<evidence type="ECO:0000313" key="3">
    <source>
        <dbReference type="Proteomes" id="UP001528411"/>
    </source>
</evidence>
<organism evidence="2 3">
    <name type="scientific">Psychrosphaera algicola</name>
    <dbReference type="NCBI Taxonomy" id="3023714"/>
    <lineage>
        <taxon>Bacteria</taxon>
        <taxon>Pseudomonadati</taxon>
        <taxon>Pseudomonadota</taxon>
        <taxon>Gammaproteobacteria</taxon>
        <taxon>Alteromonadales</taxon>
        <taxon>Pseudoalteromonadaceae</taxon>
        <taxon>Psychrosphaera</taxon>
    </lineage>
</organism>
<gene>
    <name evidence="2" type="ORF">PN838_25535</name>
</gene>
<dbReference type="RefSeq" id="WP_272182440.1">
    <property type="nucleotide sequence ID" value="NZ_JAQOMS010000002.1"/>
</dbReference>
<accession>A0ABT5FJU1</accession>
<comment type="caution">
    <text evidence="2">The sequence shown here is derived from an EMBL/GenBank/DDBJ whole genome shotgun (WGS) entry which is preliminary data.</text>
</comment>
<feature type="domain" description="NAD(P)-binding" evidence="1">
    <location>
        <begin position="14"/>
        <end position="159"/>
    </location>
</feature>
<dbReference type="Gene3D" id="3.40.50.720">
    <property type="entry name" value="NAD(P)-binding Rossmann-like Domain"/>
    <property type="match status" value="1"/>
</dbReference>
<dbReference type="Pfam" id="PF13460">
    <property type="entry name" value="NAD_binding_10"/>
    <property type="match status" value="1"/>
</dbReference>
<evidence type="ECO:0000259" key="1">
    <source>
        <dbReference type="Pfam" id="PF13460"/>
    </source>
</evidence>